<dbReference type="EMBL" id="VYXP01000004">
    <property type="protein sequence ID" value="KAA9132015.1"/>
    <property type="molecule type" value="Genomic_DNA"/>
</dbReference>
<evidence type="ECO:0000256" key="4">
    <source>
        <dbReference type="ARBA" id="ARBA00023315"/>
    </source>
</evidence>
<dbReference type="Gene3D" id="3.40.366.10">
    <property type="entry name" value="Malonyl-Coenzyme A Acyl Carrier Protein, domain 2"/>
    <property type="match status" value="1"/>
</dbReference>
<dbReference type="SUPFAM" id="SSF52151">
    <property type="entry name" value="FabD/lysophospholipase-like"/>
    <property type="match status" value="1"/>
</dbReference>
<keyword evidence="10" id="KW-1185">Reference proteome</keyword>
<reference evidence="9 10" key="1">
    <citation type="submission" date="2019-09" db="EMBL/GenBank/DDBJ databases">
        <title>Wenzhouxiangella sp. Genome sequencing and assembly.</title>
        <authorList>
            <person name="Zhang R."/>
        </authorList>
    </citation>
    <scope>NUCLEOTIDE SEQUENCE [LARGE SCALE GENOMIC DNA]</scope>
    <source>
        <strain evidence="9 10">W260</strain>
    </source>
</reference>
<dbReference type="InterPro" id="IPR004410">
    <property type="entry name" value="Malonyl_CoA-ACP_transAc_FabD"/>
</dbReference>
<feature type="active site" evidence="7">
    <location>
        <position position="91"/>
    </location>
</feature>
<comment type="similarity">
    <text evidence="6">Belongs to the fabD family.</text>
</comment>
<feature type="active site" evidence="7">
    <location>
        <position position="200"/>
    </location>
</feature>
<dbReference type="PIRSF" id="PIRSF000446">
    <property type="entry name" value="Mct"/>
    <property type="match status" value="1"/>
</dbReference>
<dbReference type="Pfam" id="PF00698">
    <property type="entry name" value="Acyl_transf_1"/>
    <property type="match status" value="1"/>
</dbReference>
<dbReference type="SUPFAM" id="SSF55048">
    <property type="entry name" value="Probable ACP-binding domain of malonyl-CoA ACP transacylase"/>
    <property type="match status" value="1"/>
</dbReference>
<dbReference type="SMART" id="SM00827">
    <property type="entry name" value="PKS_AT"/>
    <property type="match status" value="1"/>
</dbReference>
<dbReference type="FunFam" id="3.30.70.250:FF:000001">
    <property type="entry name" value="Malonyl CoA-acyl carrier protein transacylase"/>
    <property type="match status" value="1"/>
</dbReference>
<evidence type="ECO:0000256" key="1">
    <source>
        <dbReference type="ARBA" id="ARBA00013258"/>
    </source>
</evidence>
<evidence type="ECO:0000259" key="8">
    <source>
        <dbReference type="SMART" id="SM00827"/>
    </source>
</evidence>
<proteinExistence type="inferred from homology"/>
<dbReference type="RefSeq" id="WP_150863805.1">
    <property type="nucleotide sequence ID" value="NZ_VYXP01000004.1"/>
</dbReference>
<dbReference type="EC" id="2.3.1.39" evidence="1 6"/>
<dbReference type="InterPro" id="IPR016036">
    <property type="entry name" value="Malonyl_transacylase_ACP-bd"/>
</dbReference>
<accession>A0A5N0TAH9</accession>
<organism evidence="9 10">
    <name type="scientific">Marinihelvus fidelis</name>
    <dbReference type="NCBI Taxonomy" id="2613842"/>
    <lineage>
        <taxon>Bacteria</taxon>
        <taxon>Pseudomonadati</taxon>
        <taxon>Pseudomonadota</taxon>
        <taxon>Gammaproteobacteria</taxon>
        <taxon>Chromatiales</taxon>
        <taxon>Wenzhouxiangellaceae</taxon>
        <taxon>Marinihelvus</taxon>
    </lineage>
</organism>
<evidence type="ECO:0000256" key="6">
    <source>
        <dbReference type="PIRNR" id="PIRNR000446"/>
    </source>
</evidence>
<dbReference type="InterPro" id="IPR024925">
    <property type="entry name" value="Malonyl_CoA-ACP_transAc"/>
</dbReference>
<sequence>MATAFLFPGQGSQSVGMLAGLADDFPQVKATFAEASDALGFDLWALCQDGPEADLNRTENTQPAMLAGDIATWRAWREAGGPVPEFMAGHSLGEYAALVAAGVLDFADAARLVALRGRLMQAATPEGVGAMAAIIGLDDAVLEKICAGINGDEIVSCANYNAPGQVVIAGHRGAVDKACEAASEAGARRALPLPVSVPSHCALMRDAADELGEALAQITINAPAVPVYHNVDVATHDSADEIVEALARQLWQPVRWTATINALGSAGATRFVECGAGKVLAGLNRRINRDAAVTALGSRADIEQLIGELQA</sequence>
<dbReference type="PANTHER" id="PTHR42681">
    <property type="entry name" value="MALONYL-COA-ACYL CARRIER PROTEIN TRANSACYLASE, MITOCHONDRIAL"/>
    <property type="match status" value="1"/>
</dbReference>
<dbReference type="AlphaFoldDB" id="A0A5N0TAH9"/>
<protein>
    <recommendedName>
        <fullName evidence="2 6">Malonyl CoA-acyl carrier protein transacylase</fullName>
        <ecNumber evidence="1 6">2.3.1.39</ecNumber>
    </recommendedName>
</protein>
<keyword evidence="4 6" id="KW-0012">Acyltransferase</keyword>
<feature type="domain" description="Malonyl-CoA:ACP transacylase (MAT)" evidence="8">
    <location>
        <begin position="6"/>
        <end position="302"/>
    </location>
</feature>
<gene>
    <name evidence="9" type="primary">fabD</name>
    <name evidence="9" type="ORF">F3N42_07545</name>
</gene>
<evidence type="ECO:0000256" key="3">
    <source>
        <dbReference type="ARBA" id="ARBA00022679"/>
    </source>
</evidence>
<dbReference type="InterPro" id="IPR014043">
    <property type="entry name" value="Acyl_transferase_dom"/>
</dbReference>
<dbReference type="Proteomes" id="UP000325372">
    <property type="component" value="Unassembled WGS sequence"/>
</dbReference>
<dbReference type="GO" id="GO:0004314">
    <property type="term" value="F:[acyl-carrier-protein] S-malonyltransferase activity"/>
    <property type="evidence" value="ECO:0007669"/>
    <property type="project" value="UniProtKB-EC"/>
</dbReference>
<comment type="caution">
    <text evidence="9">The sequence shown here is derived from an EMBL/GenBank/DDBJ whole genome shotgun (WGS) entry which is preliminary data.</text>
</comment>
<evidence type="ECO:0000256" key="5">
    <source>
        <dbReference type="ARBA" id="ARBA00048462"/>
    </source>
</evidence>
<evidence type="ECO:0000256" key="2">
    <source>
        <dbReference type="ARBA" id="ARBA00018953"/>
    </source>
</evidence>
<dbReference type="Gene3D" id="3.30.70.250">
    <property type="entry name" value="Malonyl-CoA ACP transacylase, ACP-binding"/>
    <property type="match status" value="1"/>
</dbReference>
<dbReference type="InterPro" id="IPR050858">
    <property type="entry name" value="Mal-CoA-ACP_Trans/PKS_FabD"/>
</dbReference>
<dbReference type="GO" id="GO:0006633">
    <property type="term" value="P:fatty acid biosynthetic process"/>
    <property type="evidence" value="ECO:0007669"/>
    <property type="project" value="TreeGrafter"/>
</dbReference>
<name>A0A5N0TAH9_9GAMM</name>
<dbReference type="NCBIfam" id="TIGR00128">
    <property type="entry name" value="fabD"/>
    <property type="match status" value="1"/>
</dbReference>
<evidence type="ECO:0000313" key="10">
    <source>
        <dbReference type="Proteomes" id="UP000325372"/>
    </source>
</evidence>
<keyword evidence="3 6" id="KW-0808">Transferase</keyword>
<dbReference type="GO" id="GO:0005829">
    <property type="term" value="C:cytosol"/>
    <property type="evidence" value="ECO:0007669"/>
    <property type="project" value="TreeGrafter"/>
</dbReference>
<dbReference type="InterPro" id="IPR016035">
    <property type="entry name" value="Acyl_Trfase/lysoPLipase"/>
</dbReference>
<evidence type="ECO:0000313" key="9">
    <source>
        <dbReference type="EMBL" id="KAA9132015.1"/>
    </source>
</evidence>
<dbReference type="InterPro" id="IPR001227">
    <property type="entry name" value="Ac_transferase_dom_sf"/>
</dbReference>
<comment type="catalytic activity">
    <reaction evidence="5 6">
        <text>holo-[ACP] + malonyl-CoA = malonyl-[ACP] + CoA</text>
        <dbReference type="Rhea" id="RHEA:41792"/>
        <dbReference type="Rhea" id="RHEA-COMP:9623"/>
        <dbReference type="Rhea" id="RHEA-COMP:9685"/>
        <dbReference type="ChEBI" id="CHEBI:57287"/>
        <dbReference type="ChEBI" id="CHEBI:57384"/>
        <dbReference type="ChEBI" id="CHEBI:64479"/>
        <dbReference type="ChEBI" id="CHEBI:78449"/>
        <dbReference type="EC" id="2.3.1.39"/>
    </reaction>
</comment>
<dbReference type="PANTHER" id="PTHR42681:SF1">
    <property type="entry name" value="MALONYL-COA-ACYL CARRIER PROTEIN TRANSACYLASE, MITOCHONDRIAL"/>
    <property type="match status" value="1"/>
</dbReference>
<evidence type="ECO:0000256" key="7">
    <source>
        <dbReference type="PIRSR" id="PIRSR000446-1"/>
    </source>
</evidence>